<dbReference type="KEGG" id="ard:AXF14_09190"/>
<organism evidence="2 3">
    <name type="scientific">Actinomyces radicidentis</name>
    <dbReference type="NCBI Taxonomy" id="111015"/>
    <lineage>
        <taxon>Bacteria</taxon>
        <taxon>Bacillati</taxon>
        <taxon>Actinomycetota</taxon>
        <taxon>Actinomycetes</taxon>
        <taxon>Actinomycetales</taxon>
        <taxon>Actinomycetaceae</taxon>
        <taxon>Actinomyces</taxon>
    </lineage>
</organism>
<gene>
    <name evidence="2" type="ORF">AXF14_09190</name>
</gene>
<dbReference type="PANTHER" id="PTHR11614">
    <property type="entry name" value="PHOSPHOLIPASE-RELATED"/>
    <property type="match status" value="1"/>
</dbReference>
<dbReference type="Pfam" id="PF12146">
    <property type="entry name" value="Hydrolase_4"/>
    <property type="match status" value="1"/>
</dbReference>
<dbReference type="SUPFAM" id="SSF53474">
    <property type="entry name" value="alpha/beta-Hydrolases"/>
    <property type="match status" value="1"/>
</dbReference>
<dbReference type="InterPro" id="IPR029058">
    <property type="entry name" value="AB_hydrolase_fold"/>
</dbReference>
<protein>
    <submittedName>
        <fullName evidence="2">Hydrolase</fullName>
    </submittedName>
</protein>
<dbReference type="Gene3D" id="3.40.50.1820">
    <property type="entry name" value="alpha/beta hydrolase"/>
    <property type="match status" value="1"/>
</dbReference>
<evidence type="ECO:0000259" key="1">
    <source>
        <dbReference type="Pfam" id="PF12146"/>
    </source>
</evidence>
<dbReference type="Proteomes" id="UP000065220">
    <property type="component" value="Chromosome"/>
</dbReference>
<feature type="domain" description="Serine aminopeptidase S33" evidence="1">
    <location>
        <begin position="27"/>
        <end position="294"/>
    </location>
</feature>
<sequence>MALYEVPFASSNGRDEIQAWIYTPACEPRAVVQLIHGLGEHSRRYIHLIATLLEHGFVVAADDHAGHGATAMRSGVWQDSGENGTDVAVDDEQSLRGIVTERFPDLPYIVFGHSWGSMIARALTAEHPDGIAGAVYCGPVAHMRGLEDPAMERALDAAIAERGGEALDTDGISGGMFIGANDRYGEGVPPTAWVALDEGVVADHAADPLNNFGATMSLRFAKSFCDLYRRCYGTAWAESMPREVPVLIIAGAQDPAGNFGEGAYALANSLWLAGSRDVRTRVWTGVRHEIHNEPTTRAEVEAEVVAFVERCAGTGAPQTV</sequence>
<proteinExistence type="predicted"/>
<dbReference type="RefSeq" id="WP_067942715.1">
    <property type="nucleotide sequence ID" value="NZ_CP014228.1"/>
</dbReference>
<dbReference type="EMBL" id="CP014228">
    <property type="protein sequence ID" value="AMD87727.1"/>
    <property type="molecule type" value="Genomic_DNA"/>
</dbReference>
<dbReference type="InterPro" id="IPR022742">
    <property type="entry name" value="Hydrolase_4"/>
</dbReference>
<accession>A0A0X8JF68</accession>
<name>A0A0X8JF68_ACTRD</name>
<dbReference type="InterPro" id="IPR051044">
    <property type="entry name" value="MAG_DAG_Lipase"/>
</dbReference>
<evidence type="ECO:0000313" key="3">
    <source>
        <dbReference type="Proteomes" id="UP000065220"/>
    </source>
</evidence>
<dbReference type="AlphaFoldDB" id="A0A0X8JF68"/>
<evidence type="ECO:0000313" key="2">
    <source>
        <dbReference type="EMBL" id="AMD87727.1"/>
    </source>
</evidence>
<reference evidence="3" key="1">
    <citation type="submission" date="2016-02" db="EMBL/GenBank/DDBJ databases">
        <authorList>
            <person name="Holder M.E."/>
            <person name="Ajami N.J."/>
            <person name="Petrosino J.F."/>
        </authorList>
    </citation>
    <scope>NUCLEOTIDE SEQUENCE [LARGE SCALE GENOMIC DNA]</scope>
    <source>
        <strain evidence="3">CCUG 36733</strain>
    </source>
</reference>
<dbReference type="STRING" id="111015.AXF14_09190"/>
<keyword evidence="2" id="KW-0378">Hydrolase</keyword>
<dbReference type="OrthoDB" id="9806902at2"/>
<keyword evidence="3" id="KW-1185">Reference proteome</keyword>
<dbReference type="GO" id="GO:0016787">
    <property type="term" value="F:hydrolase activity"/>
    <property type="evidence" value="ECO:0007669"/>
    <property type="project" value="UniProtKB-KW"/>
</dbReference>